<dbReference type="InterPro" id="IPR036390">
    <property type="entry name" value="WH_DNA-bd_sf"/>
</dbReference>
<name>A0A0M0HUL5_9VIBR</name>
<dbReference type="AlphaFoldDB" id="A0A0M0HUL5"/>
<dbReference type="EMBL" id="LHPI01000029">
    <property type="protein sequence ID" value="KOO05759.1"/>
    <property type="molecule type" value="Genomic_DNA"/>
</dbReference>
<reference evidence="2" key="1">
    <citation type="submission" date="2015-08" db="EMBL/GenBank/DDBJ databases">
        <title>Vibrio galatheae sp. nov., a novel member of the Vibrionaceae family isolated from the Solomon Islands.</title>
        <authorList>
            <person name="Giubergia S."/>
            <person name="Machado H."/>
            <person name="Mateiu R.V."/>
            <person name="Gram L."/>
        </authorList>
    </citation>
    <scope>NUCLEOTIDE SEQUENCE [LARGE SCALE GENOMIC DNA]</scope>
    <source>
        <strain evidence="2">DSM 19134</strain>
    </source>
</reference>
<dbReference type="RefSeq" id="WP_053410896.1">
    <property type="nucleotide sequence ID" value="NZ_LHPI01000029.1"/>
</dbReference>
<accession>A0A0M0HUL5</accession>
<keyword evidence="2" id="KW-1185">Reference proteome</keyword>
<proteinExistence type="predicted"/>
<dbReference type="Proteomes" id="UP000037530">
    <property type="component" value="Unassembled WGS sequence"/>
</dbReference>
<dbReference type="PATRIC" id="fig|171383.3.peg.4187"/>
<protein>
    <submittedName>
        <fullName evidence="1">Uncharacterized protein</fullName>
    </submittedName>
</protein>
<dbReference type="SUPFAM" id="SSF46785">
    <property type="entry name" value="Winged helix' DNA-binding domain"/>
    <property type="match status" value="1"/>
</dbReference>
<dbReference type="OrthoDB" id="6325472at2"/>
<evidence type="ECO:0000313" key="1">
    <source>
        <dbReference type="EMBL" id="KOO05759.1"/>
    </source>
</evidence>
<dbReference type="STRING" id="171383.AKJ31_20490"/>
<gene>
    <name evidence="1" type="ORF">AKJ31_20490</name>
</gene>
<organism evidence="1 2">
    <name type="scientific">Vibrio hepatarius</name>
    <dbReference type="NCBI Taxonomy" id="171383"/>
    <lineage>
        <taxon>Bacteria</taxon>
        <taxon>Pseudomonadati</taxon>
        <taxon>Pseudomonadota</taxon>
        <taxon>Gammaproteobacteria</taxon>
        <taxon>Vibrionales</taxon>
        <taxon>Vibrionaceae</taxon>
        <taxon>Vibrio</taxon>
        <taxon>Vibrio oreintalis group</taxon>
    </lineage>
</organism>
<evidence type="ECO:0000313" key="2">
    <source>
        <dbReference type="Proteomes" id="UP000037530"/>
    </source>
</evidence>
<sequence length="479" mass="54148">MATNKTDALDLIHLHEEEGLSAPLVKFEDAELQLKVNRFLPSVGVAPKKREMVNAIFDICERSKESITSLSKVSDSFGLSVNTIRSYLKELEKLGVVETVTCTTDPINRRRGMLYVFKQPNLSAVFEKLVEEDSKQNDTRPIVQIEDVDLINQHELTDIAFCDLITTVLFGALRFNRKGNATKIESHVLWGPERVAVETRSGKGERIALLFDLKYYIGTITVLENIIKERIKNDELVTETYNIPLNAILNSLRLPKTGGHKNSALTAIRRLSGTTFHIRQLPKWFLHRYGMTSNSALHLNMLTLRVEGESSEAPGSIVLQLQFPPETIAQIKRQIDGNTEAIHELTRVYSNALTTSNSLVFGFNLWTSNYFSEKGMAIIDWLELKDRTAPQLSITEFKKSFSEILKNHAIKASVKEYDQSLDREVEVIDVEYEPIYNNQGIALKETSCISGIRVSLEDGQFVLLPEIDTSSLILKNLYL</sequence>
<comment type="caution">
    <text evidence="1">The sequence shown here is derived from an EMBL/GenBank/DDBJ whole genome shotgun (WGS) entry which is preliminary data.</text>
</comment>